<dbReference type="EMBL" id="LKTS01000023">
    <property type="protein sequence ID" value="PKD18395.1"/>
    <property type="molecule type" value="Genomic_DNA"/>
</dbReference>
<keyword evidence="2" id="KW-1185">Reference proteome</keyword>
<sequence length="567" mass="65910">MAKKTKRRKKVSPEELEKRNHRKDVRAVFRNAGFTKVLSVSDKEFTFNGHTSDFDDVFVYQNVILFLEYTTTKSSKIRDHLKPKKLIYDEILSNSASFIEFFENKFSKFKETRDQYYDPIQCQIRILYCSKNSVSPKYKEQISTISYFDYPLVKYFKNVAEAVKKSARFEIFSFLGLSNNEVGKDSINSSNGSEDYQGSILPHSYSNFDYGYKVISFYIDPLSLLHRSYVLRRDGWKDQAGVYQRMISKGKINNIRKYLNSKERVFINNIIVTLPSDTKLLNKNGNTLNPNTLTKTEPVTIQIPKRYNVIGLIDGQHRVFSYHEGGLYDEKIGKLREKQNLLVTGIIYPDTILDQDKTKFEANLFLEINSNQSNAKSDIKQAIGLILKPFSSESIAKALINKLNNNGPLEDNFERHFYDKKKIKTTSIVSYGLKPLIKLGGDDSLYKIWSHPQKLEIKDESDEKLLEAYLEFCTSQVNDFIAAAKDNLSSNKWTRSKEEKNKVLTTTAINGFIICLRQIIENNHKTDYAYYKNKLKHLNSFDFSEYKSSQYGRMGRDIYNKYFTNNR</sequence>
<comment type="caution">
    <text evidence="1">The sequence shown here is derived from an EMBL/GenBank/DDBJ whole genome shotgun (WGS) entry which is preliminary data.</text>
</comment>
<accession>A0A2N0TUI1</accession>
<evidence type="ECO:0000313" key="2">
    <source>
        <dbReference type="Proteomes" id="UP000232673"/>
    </source>
</evidence>
<dbReference type="AlphaFoldDB" id="A0A2N0TUI1"/>
<gene>
    <name evidence="1" type="ORF">APR41_04390</name>
</gene>
<dbReference type="InterPro" id="IPR017601">
    <property type="entry name" value="DGQHR-contain_dom"/>
</dbReference>
<dbReference type="OrthoDB" id="9789139at2"/>
<reference evidence="1 2" key="1">
    <citation type="submission" date="2015-10" db="EMBL/GenBank/DDBJ databases">
        <title>Draft genome sequence of Salegentibacter salinarum KCTC 12975.</title>
        <authorList>
            <person name="Lin W."/>
            <person name="Zheng Q."/>
        </authorList>
    </citation>
    <scope>NUCLEOTIDE SEQUENCE [LARGE SCALE GENOMIC DNA]</scope>
    <source>
        <strain evidence="1 2">KCTC 12975</strain>
    </source>
</reference>
<name>A0A2N0TUI1_9FLAO</name>
<dbReference type="NCBIfam" id="TIGR03187">
    <property type="entry name" value="DGQHR"/>
    <property type="match status" value="1"/>
</dbReference>
<dbReference type="RefSeq" id="WP_079712027.1">
    <property type="nucleotide sequence ID" value="NZ_FUZC01000002.1"/>
</dbReference>
<evidence type="ECO:0000313" key="1">
    <source>
        <dbReference type="EMBL" id="PKD18395.1"/>
    </source>
</evidence>
<organism evidence="1 2">
    <name type="scientific">Salegentibacter salinarum</name>
    <dbReference type="NCBI Taxonomy" id="447422"/>
    <lineage>
        <taxon>Bacteria</taxon>
        <taxon>Pseudomonadati</taxon>
        <taxon>Bacteroidota</taxon>
        <taxon>Flavobacteriia</taxon>
        <taxon>Flavobacteriales</taxon>
        <taxon>Flavobacteriaceae</taxon>
        <taxon>Salegentibacter</taxon>
    </lineage>
</organism>
<dbReference type="Proteomes" id="UP000232673">
    <property type="component" value="Unassembled WGS sequence"/>
</dbReference>
<protein>
    <recommendedName>
        <fullName evidence="3">DGQHR domain-containing protein</fullName>
    </recommendedName>
</protein>
<proteinExistence type="predicted"/>
<evidence type="ECO:0008006" key="3">
    <source>
        <dbReference type="Google" id="ProtNLM"/>
    </source>
</evidence>